<keyword evidence="2" id="KW-1185">Reference proteome</keyword>
<dbReference type="EMBL" id="UGHS01000004">
    <property type="protein sequence ID" value="STO93674.1"/>
    <property type="molecule type" value="Genomic_DNA"/>
</dbReference>
<reference evidence="1 2" key="1">
    <citation type="submission" date="2018-06" db="EMBL/GenBank/DDBJ databases">
        <authorList>
            <consortium name="Pathogen Informatics"/>
            <person name="Doyle S."/>
        </authorList>
    </citation>
    <scope>NUCLEOTIDE SEQUENCE [LARGE SCALE GENOMIC DNA]</scope>
    <source>
        <strain evidence="1 2">NCTC13335</strain>
    </source>
</reference>
<dbReference type="PANTHER" id="PTHR37530:SF1">
    <property type="entry name" value="OUTER MEMBRANE PROTEIN SLP"/>
    <property type="match status" value="1"/>
</dbReference>
<name>A0A377IZI8_9PAST</name>
<keyword evidence="1" id="KW-0449">Lipoprotein</keyword>
<dbReference type="Pfam" id="PF03843">
    <property type="entry name" value="Slp"/>
    <property type="match status" value="1"/>
</dbReference>
<protein>
    <submittedName>
        <fullName evidence="1">Starvation-inducible outer membrane lipoprotein</fullName>
    </submittedName>
</protein>
<dbReference type="Proteomes" id="UP000255264">
    <property type="component" value="Unassembled WGS sequence"/>
</dbReference>
<dbReference type="GO" id="GO:0019867">
    <property type="term" value="C:outer membrane"/>
    <property type="evidence" value="ECO:0007669"/>
    <property type="project" value="InterPro"/>
</dbReference>
<dbReference type="PANTHER" id="PTHR37530">
    <property type="entry name" value="OUTER MEMBRANE PROTEIN SLP"/>
    <property type="match status" value="1"/>
</dbReference>
<accession>A0A377IZI8</accession>
<gene>
    <name evidence="1" type="primary">slp</name>
    <name evidence="1" type="ORF">NCTC13335_01569</name>
</gene>
<dbReference type="PIRSF" id="PIRSF004982">
    <property type="entry name" value="SlP"/>
    <property type="match status" value="1"/>
</dbReference>
<dbReference type="InterPro" id="IPR004658">
    <property type="entry name" value="OMP_Slp"/>
</dbReference>
<dbReference type="PROSITE" id="PS51257">
    <property type="entry name" value="PROKAR_LIPOPROTEIN"/>
    <property type="match status" value="1"/>
</dbReference>
<proteinExistence type="predicted"/>
<dbReference type="NCBIfam" id="TIGR00752">
    <property type="entry name" value="slp"/>
    <property type="match status" value="1"/>
</dbReference>
<evidence type="ECO:0000313" key="1">
    <source>
        <dbReference type="EMBL" id="STO93674.1"/>
    </source>
</evidence>
<organism evidence="1 2">
    <name type="scientific">Haemophilus pittmaniae</name>
    <dbReference type="NCBI Taxonomy" id="249188"/>
    <lineage>
        <taxon>Bacteria</taxon>
        <taxon>Pseudomonadati</taxon>
        <taxon>Pseudomonadota</taxon>
        <taxon>Gammaproteobacteria</taxon>
        <taxon>Pasteurellales</taxon>
        <taxon>Pasteurellaceae</taxon>
        <taxon>Haemophilus</taxon>
    </lineage>
</organism>
<dbReference type="AlphaFoldDB" id="A0A377IZI8"/>
<sequence>MMNQRKFIVTTLLSVTLTACVNAPQGLQKEHFNLHSLSQVQPSDYQCQCKTIRLGGKILNATALPNQMKLEVLSYPISSVSAKPSLDMPSNGRFITYINGFIDPATLQEQFITVGGRLERREQGKIDQASYTYPVINAHHYRLWQLAQSYYYPHDDWDDWGGFWRPRSAYWFAEPEIRYYLY</sequence>
<evidence type="ECO:0000313" key="2">
    <source>
        <dbReference type="Proteomes" id="UP000255264"/>
    </source>
</evidence>